<dbReference type="SUPFAM" id="SSF52980">
    <property type="entry name" value="Restriction endonuclease-like"/>
    <property type="match status" value="1"/>
</dbReference>
<evidence type="ECO:0000313" key="3">
    <source>
        <dbReference type="Proteomes" id="UP000241426"/>
    </source>
</evidence>
<reference evidence="2 3" key="1">
    <citation type="submission" date="2018-01" db="EMBL/GenBank/DDBJ databases">
        <title>Whole genome sequencing of Histamine producing bacteria.</title>
        <authorList>
            <person name="Butler K."/>
        </authorList>
    </citation>
    <scope>NUCLEOTIDE SEQUENCE [LARGE SCALE GENOMIC DNA]</scope>
    <source>
        <strain evidence="2 3">FS-7.2</strain>
    </source>
</reference>
<sequence length="543" mass="61010">MKIINVTQGTQQWHALRATKFTASESSAMMGASKYQSRDALLKQKATGEQPEVNSFQEKIFARGHAAEDSARPLVEKIIDEELFPATAISDEYDWMLASFDGITLLEDIVFEHKLYNQNLYEQVLNSDLEPHYYWQLEQQLLVSGAEKTIFVCSDGTSENFASCEYVSVPERREQLIAGWLQFQKDLANYEHKEEVIILEAEPIRDLPALTYKMDGLTLNSNFDIFKQATMALIEKSKLPIETDQEFADAEQLVKVFKGAEDKLKALSEQVLGEVQSIDAFIKELKFISEQIRQARLAADKQVKSRKDEIRKGILNDANDKIQQHLNALSLEIKAPMPIPTVSVLNAMKGKKTVQSLEEAADTAAAQSLVEADLLANKAKENYATLSTHAEYQFLFNDWAAICFKDTDDFSALVKTRITDHKAAEDIRLEQERQQMQIKADAKAQAKVEAQQEILPASEESKQSDVIAHALEKGKAALLPTTLAHQIETSEIKAVPMVQMTAKEANYLRKRDAILTALENAGVDNWSGYENAISNITRTNTQL</sequence>
<dbReference type="InterPro" id="IPR017482">
    <property type="entry name" value="Lambda-type_endonuclease"/>
</dbReference>
<proteinExistence type="predicted"/>
<dbReference type="InterPro" id="IPR019080">
    <property type="entry name" value="YqaJ_viral_recombinase"/>
</dbReference>
<dbReference type="EMBL" id="PYNF01000018">
    <property type="protein sequence ID" value="PSU95700.1"/>
    <property type="molecule type" value="Genomic_DNA"/>
</dbReference>
<dbReference type="Pfam" id="PF09588">
    <property type="entry name" value="YqaJ"/>
    <property type="match status" value="1"/>
</dbReference>
<dbReference type="Pfam" id="PF25708">
    <property type="entry name" value="Phage_T7_Gp5_9"/>
    <property type="match status" value="1"/>
</dbReference>
<evidence type="ECO:0000313" key="2">
    <source>
        <dbReference type="EMBL" id="PSU95700.1"/>
    </source>
</evidence>
<dbReference type="InterPro" id="IPR058007">
    <property type="entry name" value="Gp5.9"/>
</dbReference>
<dbReference type="AlphaFoldDB" id="A0A2T3KEI7"/>
<feature type="domain" description="YqaJ viral recombinase" evidence="1">
    <location>
        <begin position="12"/>
        <end position="147"/>
    </location>
</feature>
<organism evidence="2 3">
    <name type="scientific">Photobacterium kishitanii</name>
    <dbReference type="NCBI Taxonomy" id="318456"/>
    <lineage>
        <taxon>Bacteria</taxon>
        <taxon>Pseudomonadati</taxon>
        <taxon>Pseudomonadota</taxon>
        <taxon>Gammaproteobacteria</taxon>
        <taxon>Vibrionales</taxon>
        <taxon>Vibrionaceae</taxon>
        <taxon>Photobacterium</taxon>
    </lineage>
</organism>
<name>A0A2T3KEI7_9GAMM</name>
<dbReference type="GO" id="GO:0051213">
    <property type="term" value="F:dioxygenase activity"/>
    <property type="evidence" value="ECO:0007669"/>
    <property type="project" value="UniProtKB-KW"/>
</dbReference>
<keyword evidence="2" id="KW-0560">Oxidoreductase</keyword>
<gene>
    <name evidence="2" type="ORF">C9J27_17660</name>
</gene>
<accession>A0A2T3KEI7</accession>
<evidence type="ECO:0000259" key="1">
    <source>
        <dbReference type="Pfam" id="PF09588"/>
    </source>
</evidence>
<comment type="caution">
    <text evidence="2">The sequence shown here is derived from an EMBL/GenBank/DDBJ whole genome shotgun (WGS) entry which is preliminary data.</text>
</comment>
<dbReference type="NCBIfam" id="TIGR03033">
    <property type="entry name" value="phage_rel_nuc"/>
    <property type="match status" value="1"/>
</dbReference>
<dbReference type="Proteomes" id="UP000241426">
    <property type="component" value="Unassembled WGS sequence"/>
</dbReference>
<dbReference type="RefSeq" id="WP_107289879.1">
    <property type="nucleotide sequence ID" value="NZ_PYNF01000018.1"/>
</dbReference>
<keyword evidence="2" id="KW-0223">Dioxygenase</keyword>
<dbReference type="Gene3D" id="3.90.320.10">
    <property type="match status" value="1"/>
</dbReference>
<dbReference type="InterPro" id="IPR011604">
    <property type="entry name" value="PDDEXK-like_dom_sf"/>
</dbReference>
<protein>
    <submittedName>
        <fullName evidence="2">Homogentisate 1,2-dioxygenase</fullName>
    </submittedName>
</protein>
<dbReference type="InterPro" id="IPR011335">
    <property type="entry name" value="Restrct_endonuc-II-like"/>
</dbReference>